<dbReference type="RefSeq" id="WP_084373297.1">
    <property type="nucleotide sequence ID" value="NZ_FWYF01000003.1"/>
</dbReference>
<accession>A0A1W2GHI4</accession>
<organism evidence="2 3">
    <name type="scientific">Reichenbachiella faecimaris</name>
    <dbReference type="NCBI Taxonomy" id="692418"/>
    <lineage>
        <taxon>Bacteria</taxon>
        <taxon>Pseudomonadati</taxon>
        <taxon>Bacteroidota</taxon>
        <taxon>Cytophagia</taxon>
        <taxon>Cytophagales</taxon>
        <taxon>Reichenbachiellaceae</taxon>
        <taxon>Reichenbachiella</taxon>
    </lineage>
</organism>
<keyword evidence="1" id="KW-0472">Membrane</keyword>
<evidence type="ECO:0000313" key="2">
    <source>
        <dbReference type="EMBL" id="SMD35952.1"/>
    </source>
</evidence>
<dbReference type="OrthoDB" id="981535at2"/>
<keyword evidence="3" id="KW-1185">Reference proteome</keyword>
<protein>
    <submittedName>
        <fullName evidence="2">Uncharacterized protein</fullName>
    </submittedName>
</protein>
<keyword evidence="1" id="KW-1133">Transmembrane helix</keyword>
<proteinExistence type="predicted"/>
<evidence type="ECO:0000313" key="3">
    <source>
        <dbReference type="Proteomes" id="UP000192472"/>
    </source>
</evidence>
<reference evidence="2 3" key="1">
    <citation type="submission" date="2017-04" db="EMBL/GenBank/DDBJ databases">
        <authorList>
            <person name="Afonso C.L."/>
            <person name="Miller P.J."/>
            <person name="Scott M.A."/>
            <person name="Spackman E."/>
            <person name="Goraichik I."/>
            <person name="Dimitrov K.M."/>
            <person name="Suarez D.L."/>
            <person name="Swayne D.E."/>
        </authorList>
    </citation>
    <scope>NUCLEOTIDE SEQUENCE [LARGE SCALE GENOMIC DNA]</scope>
    <source>
        <strain evidence="2 3">DSM 26133</strain>
    </source>
</reference>
<feature type="transmembrane region" description="Helical" evidence="1">
    <location>
        <begin position="12"/>
        <end position="31"/>
    </location>
</feature>
<name>A0A1W2GHI4_REIFA</name>
<dbReference type="AlphaFoldDB" id="A0A1W2GHI4"/>
<sequence length="181" mass="20501">MPLNTQTKKYIYWFASFTALFVILLSIYFSLGGFEEVQTAVSKNNSYSLAGKEIKGRLTSKEEHFLFEEMKGYIANGDLTGTLSIINYKDDTLGEYESRRFVGVLLEDEVSMIPAGLKVLEIKGQTTFQAALTMHPLVMPNTKKVEAKLQLLAKERGLELDNYTLEKLYDDNSVIVEMFAK</sequence>
<dbReference type="EMBL" id="FWYF01000003">
    <property type="protein sequence ID" value="SMD35952.1"/>
    <property type="molecule type" value="Genomic_DNA"/>
</dbReference>
<gene>
    <name evidence="2" type="ORF">SAMN04488029_2626</name>
</gene>
<keyword evidence="1" id="KW-0812">Transmembrane</keyword>
<evidence type="ECO:0000256" key="1">
    <source>
        <dbReference type="SAM" id="Phobius"/>
    </source>
</evidence>
<dbReference type="Proteomes" id="UP000192472">
    <property type="component" value="Unassembled WGS sequence"/>
</dbReference>